<dbReference type="PRINTS" id="PR00080">
    <property type="entry name" value="SDRFAMILY"/>
</dbReference>
<dbReference type="PANTHER" id="PTHR43490:SF99">
    <property type="entry name" value="SHORT-CHAIN DEHYDROGENASE_REDUCTASE"/>
    <property type="match status" value="1"/>
</dbReference>
<dbReference type="GO" id="GO:0016491">
    <property type="term" value="F:oxidoreductase activity"/>
    <property type="evidence" value="ECO:0007669"/>
    <property type="project" value="UniProtKB-KW"/>
</dbReference>
<keyword evidence="3" id="KW-0560">Oxidoreductase</keyword>
<gene>
    <name evidence="5" type="ORF">JD78_04321</name>
</gene>
<evidence type="ECO:0000256" key="2">
    <source>
        <dbReference type="ARBA" id="ARBA00022857"/>
    </source>
</evidence>
<dbReference type="PANTHER" id="PTHR43490">
    <property type="entry name" value="(+)-NEOMENTHOL DEHYDROGENASE"/>
    <property type="match status" value="1"/>
</dbReference>
<evidence type="ECO:0000313" key="6">
    <source>
        <dbReference type="Proteomes" id="UP000321490"/>
    </source>
</evidence>
<evidence type="ECO:0000256" key="4">
    <source>
        <dbReference type="RuleBase" id="RU000363"/>
    </source>
</evidence>
<comment type="similarity">
    <text evidence="1 4">Belongs to the short-chain dehydrogenases/reductases (SDR) family.</text>
</comment>
<dbReference type="Proteomes" id="UP000321490">
    <property type="component" value="Unassembled WGS sequence"/>
</dbReference>
<evidence type="ECO:0000256" key="1">
    <source>
        <dbReference type="ARBA" id="ARBA00006484"/>
    </source>
</evidence>
<reference evidence="5 6" key="1">
    <citation type="submission" date="2019-07" db="EMBL/GenBank/DDBJ databases">
        <title>R&amp;d 2014.</title>
        <authorList>
            <person name="Klenk H.-P."/>
        </authorList>
    </citation>
    <scope>NUCLEOTIDE SEQUENCE [LARGE SCALE GENOMIC DNA]</scope>
    <source>
        <strain evidence="5 6">DSM 45764</strain>
    </source>
</reference>
<evidence type="ECO:0000313" key="5">
    <source>
        <dbReference type="EMBL" id="TWH75756.1"/>
    </source>
</evidence>
<dbReference type="InterPro" id="IPR002347">
    <property type="entry name" value="SDR_fam"/>
</dbReference>
<dbReference type="InterPro" id="IPR020904">
    <property type="entry name" value="Sc_DH/Rdtase_CS"/>
</dbReference>
<dbReference type="RefSeq" id="WP_153358072.1">
    <property type="nucleotide sequence ID" value="NZ_JABGDC010000002.1"/>
</dbReference>
<dbReference type="PRINTS" id="PR00081">
    <property type="entry name" value="GDHRDH"/>
</dbReference>
<sequence>MTATEEQTPVALVTGAARGLGREVCRQLADRGLRVLLAARDRAAADEAATDLGGGVRPLPVALDVTDPGSVAAAAATISRDPGRLDVLVNNAAAFVDWSETASGADLDRAREVLETNLLGTWRVTQALLPLLSASPAPRVVNVSSGAGSHGDDAFGLRARDGRAASYGVSKAALNALTATLATELAGTPVLVNAVCPGLTATYPGAEAMGARPVEESARGVVWAATLPDDGPRGGFFRDGRPLPW</sequence>
<dbReference type="Pfam" id="PF00106">
    <property type="entry name" value="adh_short"/>
    <property type="match status" value="1"/>
</dbReference>
<keyword evidence="6" id="KW-1185">Reference proteome</keyword>
<accession>A0A562IXZ1</accession>
<dbReference type="PROSITE" id="PS00061">
    <property type="entry name" value="ADH_SHORT"/>
    <property type="match status" value="1"/>
</dbReference>
<dbReference type="EMBL" id="VLKF01000001">
    <property type="protein sequence ID" value="TWH75756.1"/>
    <property type="molecule type" value="Genomic_DNA"/>
</dbReference>
<dbReference type="Gene3D" id="3.40.50.720">
    <property type="entry name" value="NAD(P)-binding Rossmann-like Domain"/>
    <property type="match status" value="1"/>
</dbReference>
<evidence type="ECO:0000256" key="3">
    <source>
        <dbReference type="ARBA" id="ARBA00023002"/>
    </source>
</evidence>
<organism evidence="5 6">
    <name type="scientific">Modestobacter roseus</name>
    <dbReference type="NCBI Taxonomy" id="1181884"/>
    <lineage>
        <taxon>Bacteria</taxon>
        <taxon>Bacillati</taxon>
        <taxon>Actinomycetota</taxon>
        <taxon>Actinomycetes</taxon>
        <taxon>Geodermatophilales</taxon>
        <taxon>Geodermatophilaceae</taxon>
        <taxon>Modestobacter</taxon>
    </lineage>
</organism>
<proteinExistence type="inferred from homology"/>
<dbReference type="AlphaFoldDB" id="A0A562IXZ1"/>
<keyword evidence="2" id="KW-0521">NADP</keyword>
<protein>
    <submittedName>
        <fullName evidence="5">Short subunit dehydrogenase</fullName>
    </submittedName>
</protein>
<name>A0A562IXZ1_9ACTN</name>
<dbReference type="OrthoDB" id="3237043at2"/>
<comment type="caution">
    <text evidence="5">The sequence shown here is derived from an EMBL/GenBank/DDBJ whole genome shotgun (WGS) entry which is preliminary data.</text>
</comment>
<dbReference type="InterPro" id="IPR036291">
    <property type="entry name" value="NAD(P)-bd_dom_sf"/>
</dbReference>
<dbReference type="SUPFAM" id="SSF51735">
    <property type="entry name" value="NAD(P)-binding Rossmann-fold domains"/>
    <property type="match status" value="1"/>
</dbReference>